<comment type="cofactor">
    <cofactor evidence="1">
        <name>FAD</name>
        <dbReference type="ChEBI" id="CHEBI:57692"/>
    </cofactor>
</comment>
<evidence type="ECO:0000256" key="1">
    <source>
        <dbReference type="ARBA" id="ARBA00001974"/>
    </source>
</evidence>
<comment type="similarity">
    <text evidence="2">Belongs to the MSOX/MTOX family.</text>
</comment>
<evidence type="ECO:0000313" key="7">
    <source>
        <dbReference type="EMBL" id="CDP33900.1"/>
    </source>
</evidence>
<dbReference type="PhylomeDB" id="A0A060SYC9"/>
<dbReference type="GO" id="GO:0050660">
    <property type="term" value="F:flavin adenine dinucleotide binding"/>
    <property type="evidence" value="ECO:0007669"/>
    <property type="project" value="InterPro"/>
</dbReference>
<organism evidence="7">
    <name type="scientific">Blastobotrys adeninivorans</name>
    <name type="common">Yeast</name>
    <name type="synonym">Arxula adeninivorans</name>
    <dbReference type="NCBI Taxonomy" id="409370"/>
    <lineage>
        <taxon>Eukaryota</taxon>
        <taxon>Fungi</taxon>
        <taxon>Dikarya</taxon>
        <taxon>Ascomycota</taxon>
        <taxon>Saccharomycotina</taxon>
        <taxon>Dipodascomycetes</taxon>
        <taxon>Dipodascales</taxon>
        <taxon>Trichomonascaceae</taxon>
        <taxon>Blastobotrys</taxon>
    </lineage>
</organism>
<evidence type="ECO:0000256" key="4">
    <source>
        <dbReference type="ARBA" id="ARBA00022827"/>
    </source>
</evidence>
<protein>
    <submittedName>
        <fullName evidence="7">ARAD1C00154p</fullName>
    </submittedName>
</protein>
<evidence type="ECO:0000256" key="2">
    <source>
        <dbReference type="ARBA" id="ARBA00010989"/>
    </source>
</evidence>
<reference evidence="7" key="1">
    <citation type="submission" date="2014-02" db="EMBL/GenBank/DDBJ databases">
        <authorList>
            <person name="Genoscope - CEA"/>
        </authorList>
    </citation>
    <scope>NUCLEOTIDE SEQUENCE</scope>
    <source>
        <strain evidence="7">LS3</strain>
    </source>
</reference>
<dbReference type="InterPro" id="IPR036188">
    <property type="entry name" value="FAD/NAD-bd_sf"/>
</dbReference>
<dbReference type="SUPFAM" id="SSF51905">
    <property type="entry name" value="FAD/NAD(P)-binding domain"/>
    <property type="match status" value="1"/>
</dbReference>
<dbReference type="GO" id="GO:0008115">
    <property type="term" value="F:sarcosine oxidase activity"/>
    <property type="evidence" value="ECO:0007669"/>
    <property type="project" value="TreeGrafter"/>
</dbReference>
<sequence length="485" mass="54958">MASYNKDSRIIIVGAGVFGLSNALHLAQNGYKNVTVFDRLDMDANAYTFLKGADTASGDINKIFRAQYAEKVHYQKLAFQAFEIWQRWNRELPLVPPEEAKKYTDLRILDMCSMLRLDDQLGHEEIASRENFRNEGLLSLRYDINSGIDVKRARACGMGSKMQFALNLKEKIPEMEGVLDSTSGVLYASRACQYAKYLCTKMGVKFHLGGSKGTFKEFILEGPEVKGIVTEDGKKHEADLVVISAGPWSTKLVPELDGINEASSGNIITFKIPENRKDLLEKYSSKNFPIVGWKTGHSREKDYMGGMFMFPVMEPEGYMKMIIRQTKYTNPVCVNGRIASVPKTANSSPPHTKLTKHILSQAKEWLQVFFPDLVRAGIRLESKALWYTDTINNDYIYDFVPGKRNLFVACGGSGHAFKMLPVLGQFLVNKIENEENFYTRLFKWRNPEEFDKDPNGLSEGKDGARVISRQELADDTDYEFTRSKL</sequence>
<keyword evidence="4" id="KW-0274">FAD</keyword>
<keyword evidence="3" id="KW-0285">Flavoprotein</keyword>
<dbReference type="EMBL" id="HG937693">
    <property type="protein sequence ID" value="CDP33900.1"/>
    <property type="molecule type" value="Genomic_DNA"/>
</dbReference>
<evidence type="ECO:0000256" key="5">
    <source>
        <dbReference type="ARBA" id="ARBA00023002"/>
    </source>
</evidence>
<keyword evidence="5" id="KW-0560">Oxidoreductase</keyword>
<dbReference type="PANTHER" id="PTHR10961">
    <property type="entry name" value="PEROXISOMAL SARCOSINE OXIDASE"/>
    <property type="match status" value="1"/>
</dbReference>
<dbReference type="InterPro" id="IPR045170">
    <property type="entry name" value="MTOX"/>
</dbReference>
<accession>A0A060SYC9</accession>
<dbReference type="Gene3D" id="3.30.9.10">
    <property type="entry name" value="D-Amino Acid Oxidase, subunit A, domain 2"/>
    <property type="match status" value="1"/>
</dbReference>
<dbReference type="InterPro" id="IPR006076">
    <property type="entry name" value="FAD-dep_OxRdtase"/>
</dbReference>
<dbReference type="AlphaFoldDB" id="A0A060SYC9"/>
<dbReference type="PANTHER" id="PTHR10961:SF15">
    <property type="entry name" value="FAD DEPENDENT OXIDOREDUCTASE DOMAIN-CONTAINING PROTEIN"/>
    <property type="match status" value="1"/>
</dbReference>
<proteinExistence type="inferred from homology"/>
<evidence type="ECO:0000256" key="3">
    <source>
        <dbReference type="ARBA" id="ARBA00022630"/>
    </source>
</evidence>
<feature type="domain" description="FAD dependent oxidoreductase" evidence="6">
    <location>
        <begin position="9"/>
        <end position="428"/>
    </location>
</feature>
<reference evidence="7" key="2">
    <citation type="submission" date="2014-06" db="EMBL/GenBank/DDBJ databases">
        <title>The complete genome of Blastobotrys (Arxula) adeninivorans LS3 - a yeast of biotechnological interest.</title>
        <authorList>
            <person name="Kunze G."/>
            <person name="Gaillardin C."/>
            <person name="Czernicka M."/>
            <person name="Durrens P."/>
            <person name="Martin T."/>
            <person name="Boer E."/>
            <person name="Gabaldon T."/>
            <person name="Cruz J."/>
            <person name="Talla E."/>
            <person name="Marck C."/>
            <person name="Goffeau A."/>
            <person name="Barbe V."/>
            <person name="Baret P."/>
            <person name="Baronian K."/>
            <person name="Beier S."/>
            <person name="Bleykasten C."/>
            <person name="Bode R."/>
            <person name="Casaregola S."/>
            <person name="Despons L."/>
            <person name="Fairhead C."/>
            <person name="Giersberg M."/>
            <person name="Gierski P."/>
            <person name="Hahnel U."/>
            <person name="Hartmann A."/>
            <person name="Jankowska D."/>
            <person name="Jubin C."/>
            <person name="Jung P."/>
            <person name="Lafontaine I."/>
            <person name="Leh-Louis V."/>
            <person name="Lemaire M."/>
            <person name="Marcet-Houben M."/>
            <person name="Mascher M."/>
            <person name="Morel G."/>
            <person name="Richard G.-F."/>
            <person name="Riechen J."/>
            <person name="Sacerdot C."/>
            <person name="Sarkar A."/>
            <person name="Savel G."/>
            <person name="Schacherer J."/>
            <person name="Sherman D."/>
            <person name="Straub M.-L."/>
            <person name="Stein N."/>
            <person name="Thierry A."/>
            <person name="Trautwein-Schult A."/>
            <person name="Westhof E."/>
            <person name="Worch S."/>
            <person name="Dujon B."/>
            <person name="Souciet J.-L."/>
            <person name="Wincker P."/>
            <person name="Scholz U."/>
            <person name="Neuveglise N."/>
        </authorList>
    </citation>
    <scope>NUCLEOTIDE SEQUENCE</scope>
    <source>
        <strain evidence="7">LS3</strain>
    </source>
</reference>
<dbReference type="Gene3D" id="3.50.50.60">
    <property type="entry name" value="FAD/NAD(P)-binding domain"/>
    <property type="match status" value="1"/>
</dbReference>
<dbReference type="Pfam" id="PF01266">
    <property type="entry name" value="DAO"/>
    <property type="match status" value="1"/>
</dbReference>
<gene>
    <name evidence="7" type="ORF">GNLVRS02_ARAD1C00154g</name>
</gene>
<name>A0A060SYC9_BLAAD</name>
<evidence type="ECO:0000259" key="6">
    <source>
        <dbReference type="Pfam" id="PF01266"/>
    </source>
</evidence>